<dbReference type="InterPro" id="IPR013785">
    <property type="entry name" value="Aldolase_TIM"/>
</dbReference>
<evidence type="ECO:0000256" key="1">
    <source>
        <dbReference type="ARBA" id="ARBA00004952"/>
    </source>
</evidence>
<dbReference type="GO" id="GO:0005829">
    <property type="term" value="C:cytosol"/>
    <property type="evidence" value="ECO:0007669"/>
    <property type="project" value="TreeGrafter"/>
</dbReference>
<sequence length="125" mass="14152">KASSCTLAGKNYSIMTSGTMAHSWVQMFDDELSAFCHYLELYPQNPTLLIDTYNYKQGLENAVKAFKKFKIKQCGVRIDSGNLEILSKEIRTILDKNDLKECKIIVSNSLDEKSINKLLKNDAPI</sequence>
<feature type="non-terminal residue" evidence="7">
    <location>
        <position position="1"/>
    </location>
</feature>
<dbReference type="PANTHER" id="PTHR11098">
    <property type="entry name" value="NICOTINATE PHOSPHORIBOSYLTRANSFERASE"/>
    <property type="match status" value="1"/>
</dbReference>
<protein>
    <recommendedName>
        <fullName evidence="2">nicotinate phosphoribosyltransferase</fullName>
        <ecNumber evidence="2">6.3.4.21</ecNumber>
    </recommendedName>
</protein>
<comment type="catalytic activity">
    <reaction evidence="6">
        <text>5-phospho-alpha-D-ribose 1-diphosphate + nicotinate + ATP + H2O = nicotinate beta-D-ribonucleotide + ADP + phosphate + diphosphate</text>
        <dbReference type="Rhea" id="RHEA:36163"/>
        <dbReference type="ChEBI" id="CHEBI:15377"/>
        <dbReference type="ChEBI" id="CHEBI:30616"/>
        <dbReference type="ChEBI" id="CHEBI:32544"/>
        <dbReference type="ChEBI" id="CHEBI:33019"/>
        <dbReference type="ChEBI" id="CHEBI:43474"/>
        <dbReference type="ChEBI" id="CHEBI:57502"/>
        <dbReference type="ChEBI" id="CHEBI:58017"/>
        <dbReference type="ChEBI" id="CHEBI:456216"/>
        <dbReference type="EC" id="6.3.4.21"/>
    </reaction>
</comment>
<evidence type="ECO:0000256" key="4">
    <source>
        <dbReference type="ARBA" id="ARBA00022598"/>
    </source>
</evidence>
<comment type="caution">
    <text evidence="7">The sequence shown here is derived from an EMBL/GenBank/DDBJ whole genome shotgun (WGS) entry which is preliminary data.</text>
</comment>
<dbReference type="SUPFAM" id="SSF51690">
    <property type="entry name" value="Nicotinate/Quinolinate PRTase C-terminal domain-like"/>
    <property type="match status" value="1"/>
</dbReference>
<gene>
    <name evidence="7" type="ORF">LZC39_13575</name>
</gene>
<keyword evidence="4" id="KW-0436">Ligase</keyword>
<keyword evidence="7" id="KW-0328">Glycosyltransferase</keyword>
<dbReference type="Proteomes" id="UP001199644">
    <property type="component" value="Unassembled WGS sequence"/>
</dbReference>
<keyword evidence="3" id="KW-0597">Phosphoprotein</keyword>
<evidence type="ECO:0000256" key="2">
    <source>
        <dbReference type="ARBA" id="ARBA00013236"/>
    </source>
</evidence>
<comment type="pathway">
    <text evidence="1">Cofactor biosynthesis; NAD(+) biosynthesis; nicotinate D-ribonucleotide from nicotinate: step 1/1.</text>
</comment>
<evidence type="ECO:0000256" key="3">
    <source>
        <dbReference type="ARBA" id="ARBA00022553"/>
    </source>
</evidence>
<name>A0AAW5EJE0_CAMJU</name>
<dbReference type="EC" id="6.3.4.21" evidence="2"/>
<evidence type="ECO:0000256" key="6">
    <source>
        <dbReference type="ARBA" id="ARBA00048668"/>
    </source>
</evidence>
<proteinExistence type="predicted"/>
<dbReference type="GO" id="GO:0016757">
    <property type="term" value="F:glycosyltransferase activity"/>
    <property type="evidence" value="ECO:0007669"/>
    <property type="project" value="UniProtKB-KW"/>
</dbReference>
<dbReference type="GO" id="GO:0004516">
    <property type="term" value="F:nicotinate phosphoribosyltransferase activity"/>
    <property type="evidence" value="ECO:0007669"/>
    <property type="project" value="UniProtKB-EC"/>
</dbReference>
<accession>A0AAW5EJE0</accession>
<reference evidence="7" key="1">
    <citation type="submission" date="2021-12" db="EMBL/GenBank/DDBJ databases">
        <title>Prevalence of phenicol resistance gene fexA in Campylobacter isolated from poultry supply chain.</title>
        <authorList>
            <person name="Tang B."/>
            <person name="Zheng X."/>
            <person name="Lin J."/>
            <person name="Lin R."/>
            <person name="Yang H."/>
            <person name="Shen Z."/>
            <person name="Xia F."/>
        </authorList>
    </citation>
    <scope>NUCLEOTIDE SEQUENCE</scope>
    <source>
        <strain evidence="7">CJHN2011004</strain>
    </source>
</reference>
<dbReference type="InterPro" id="IPR007229">
    <property type="entry name" value="Nic_PRibTrfase-Fam"/>
</dbReference>
<organism evidence="7 8">
    <name type="scientific">Campylobacter jejuni</name>
    <dbReference type="NCBI Taxonomy" id="197"/>
    <lineage>
        <taxon>Bacteria</taxon>
        <taxon>Pseudomonadati</taxon>
        <taxon>Campylobacterota</taxon>
        <taxon>Epsilonproteobacteria</taxon>
        <taxon>Campylobacterales</taxon>
        <taxon>Campylobacteraceae</taxon>
        <taxon>Campylobacter</taxon>
    </lineage>
</organism>
<evidence type="ECO:0000313" key="7">
    <source>
        <dbReference type="EMBL" id="MCH3853120.1"/>
    </source>
</evidence>
<feature type="non-terminal residue" evidence="7">
    <location>
        <position position="125"/>
    </location>
</feature>
<keyword evidence="7" id="KW-0808">Transferase</keyword>
<dbReference type="PANTHER" id="PTHR11098:SF1">
    <property type="entry name" value="NICOTINATE PHOSPHORIBOSYLTRANSFERASE"/>
    <property type="match status" value="1"/>
</dbReference>
<dbReference type="Gene3D" id="3.20.20.70">
    <property type="entry name" value="Aldolase class I"/>
    <property type="match status" value="1"/>
</dbReference>
<evidence type="ECO:0000313" key="8">
    <source>
        <dbReference type="Proteomes" id="UP001199644"/>
    </source>
</evidence>
<dbReference type="GO" id="GO:0034355">
    <property type="term" value="P:NAD+ biosynthetic process via the salvage pathway"/>
    <property type="evidence" value="ECO:0007669"/>
    <property type="project" value="TreeGrafter"/>
</dbReference>
<dbReference type="AlphaFoldDB" id="A0AAW5EJE0"/>
<dbReference type="EMBL" id="JAJUOL010000677">
    <property type="protein sequence ID" value="MCH3853120.1"/>
    <property type="molecule type" value="Genomic_DNA"/>
</dbReference>
<evidence type="ECO:0000256" key="5">
    <source>
        <dbReference type="ARBA" id="ARBA00022642"/>
    </source>
</evidence>
<keyword evidence="5" id="KW-0662">Pyridine nucleotide biosynthesis</keyword>
<dbReference type="InterPro" id="IPR036068">
    <property type="entry name" value="Nicotinate_pribotase-like_C"/>
</dbReference>